<accession>A0A561UL45</accession>
<dbReference type="Pfam" id="PF07690">
    <property type="entry name" value="MFS_1"/>
    <property type="match status" value="1"/>
</dbReference>
<evidence type="ECO:0000256" key="6">
    <source>
        <dbReference type="SAM" id="MobiDB-lite"/>
    </source>
</evidence>
<dbReference type="PANTHER" id="PTHR42718:SF39">
    <property type="entry name" value="ACTINORHODIN TRANSPORTER-RELATED"/>
    <property type="match status" value="1"/>
</dbReference>
<keyword evidence="3 7" id="KW-1133">Transmembrane helix</keyword>
<evidence type="ECO:0000256" key="7">
    <source>
        <dbReference type="SAM" id="Phobius"/>
    </source>
</evidence>
<feature type="transmembrane region" description="Helical" evidence="7">
    <location>
        <begin position="189"/>
        <end position="209"/>
    </location>
</feature>
<dbReference type="EMBL" id="VIWT01000001">
    <property type="protein sequence ID" value="TWG00083.1"/>
    <property type="molecule type" value="Genomic_DNA"/>
</dbReference>
<dbReference type="Gene3D" id="1.20.1720.10">
    <property type="entry name" value="Multidrug resistance protein D"/>
    <property type="match status" value="1"/>
</dbReference>
<evidence type="ECO:0000256" key="5">
    <source>
        <dbReference type="ARBA" id="ARBA00023251"/>
    </source>
</evidence>
<evidence type="ECO:0000313" key="9">
    <source>
        <dbReference type="EMBL" id="TWG00083.1"/>
    </source>
</evidence>
<proteinExistence type="predicted"/>
<dbReference type="InterPro" id="IPR036259">
    <property type="entry name" value="MFS_trans_sf"/>
</dbReference>
<feature type="transmembrane region" description="Helical" evidence="7">
    <location>
        <begin position="121"/>
        <end position="142"/>
    </location>
</feature>
<sequence>MTDLQTSRPHSAAVPAQADRPARGGRPGLVLALILTGQFMAILDVAVVNVAAPTISTDLHASGAGLQMVIAGYTIAYAVLLITGARLGARYGHRQLFQLGLAGFTIASLACGLAPTTATLIGFRFLQGIGSALMVPQVMSLIQKTFTGAPRARALGVYTAVIAGGSVVGQVLGGVLVSADLFGSAWRPVFLINVPIGLVLLALGHRTLPHLPKDRERRLDLVGLLVLAVAIGLLVVPLVLGHELHWPLWGWLMLAGSVLAFGLFAQVERRIARRGGQPLIHGRVLGSPGLAAGAGALFLIMFNFSGFLFAFAMHLQAGLGDSPLRAGLTFAPVAVGFGVSGLHWHRLPKRLHLPLPMIGLLVGGVGYLALGVLVSGGRQLDLGVELLLLVNGVAAGFAYSPLFARALSRVAPADAPDASGVMVTMVQLGQVVGVSLLGTIFLGAVNFPARASASGHAMEVTTVFMIVGAVIAAGFALRTRRAANLG</sequence>
<feature type="transmembrane region" description="Helical" evidence="7">
    <location>
        <begin position="351"/>
        <end position="374"/>
    </location>
</feature>
<keyword evidence="2 7" id="KW-0812">Transmembrane</keyword>
<dbReference type="Proteomes" id="UP000317940">
    <property type="component" value="Unassembled WGS sequence"/>
</dbReference>
<comment type="subcellular location">
    <subcellularLocation>
        <location evidence="1">Cell membrane</location>
        <topology evidence="1">Multi-pass membrane protein</topology>
    </subcellularLocation>
</comment>
<name>A0A561UL45_9ACTN</name>
<feature type="domain" description="Major facilitator superfamily (MFS) profile" evidence="8">
    <location>
        <begin position="30"/>
        <end position="480"/>
    </location>
</feature>
<keyword evidence="4 7" id="KW-0472">Membrane</keyword>
<feature type="transmembrane region" description="Helical" evidence="7">
    <location>
        <begin position="154"/>
        <end position="177"/>
    </location>
</feature>
<gene>
    <name evidence="9" type="ORF">FHX73_113951</name>
</gene>
<dbReference type="InterPro" id="IPR011701">
    <property type="entry name" value="MFS"/>
</dbReference>
<feature type="transmembrane region" description="Helical" evidence="7">
    <location>
        <begin position="221"/>
        <end position="240"/>
    </location>
</feature>
<dbReference type="GO" id="GO:0022857">
    <property type="term" value="F:transmembrane transporter activity"/>
    <property type="evidence" value="ECO:0007669"/>
    <property type="project" value="InterPro"/>
</dbReference>
<dbReference type="RefSeq" id="WP_145906233.1">
    <property type="nucleotide sequence ID" value="NZ_BAAAMZ010000016.1"/>
</dbReference>
<keyword evidence="10" id="KW-1185">Reference proteome</keyword>
<feature type="transmembrane region" description="Helical" evidence="7">
    <location>
        <begin position="420"/>
        <end position="445"/>
    </location>
</feature>
<reference evidence="9 10" key="1">
    <citation type="submission" date="2019-06" db="EMBL/GenBank/DDBJ databases">
        <title>Sequencing the genomes of 1000 actinobacteria strains.</title>
        <authorList>
            <person name="Klenk H.-P."/>
        </authorList>
    </citation>
    <scope>NUCLEOTIDE SEQUENCE [LARGE SCALE GENOMIC DNA]</scope>
    <source>
        <strain evidence="9 10">DSM 44826</strain>
    </source>
</reference>
<dbReference type="Gene3D" id="1.20.1250.20">
    <property type="entry name" value="MFS general substrate transporter like domains"/>
    <property type="match status" value="1"/>
</dbReference>
<dbReference type="SUPFAM" id="SSF103473">
    <property type="entry name" value="MFS general substrate transporter"/>
    <property type="match status" value="1"/>
</dbReference>
<feature type="transmembrane region" description="Helical" evidence="7">
    <location>
        <begin position="29"/>
        <end position="52"/>
    </location>
</feature>
<dbReference type="InterPro" id="IPR020846">
    <property type="entry name" value="MFS_dom"/>
</dbReference>
<dbReference type="PANTHER" id="PTHR42718">
    <property type="entry name" value="MAJOR FACILITATOR SUPERFAMILY MULTIDRUG TRANSPORTER MFSC"/>
    <property type="match status" value="1"/>
</dbReference>
<dbReference type="OrthoDB" id="783189at2"/>
<dbReference type="CDD" id="cd17321">
    <property type="entry name" value="MFS_MMR_MDR_like"/>
    <property type="match status" value="1"/>
</dbReference>
<comment type="caution">
    <text evidence="9">The sequence shown here is derived from an EMBL/GenBank/DDBJ whole genome shotgun (WGS) entry which is preliminary data.</text>
</comment>
<feature type="region of interest" description="Disordered" evidence="6">
    <location>
        <begin position="1"/>
        <end position="21"/>
    </location>
</feature>
<evidence type="ECO:0000256" key="4">
    <source>
        <dbReference type="ARBA" id="ARBA00023136"/>
    </source>
</evidence>
<feature type="transmembrane region" description="Helical" evidence="7">
    <location>
        <begin position="96"/>
        <end position="115"/>
    </location>
</feature>
<dbReference type="PRINTS" id="PR01036">
    <property type="entry name" value="TCRTETB"/>
</dbReference>
<dbReference type="PROSITE" id="PS50850">
    <property type="entry name" value="MFS"/>
    <property type="match status" value="1"/>
</dbReference>
<dbReference type="AlphaFoldDB" id="A0A561UL45"/>
<feature type="transmembrane region" description="Helical" evidence="7">
    <location>
        <begin position="457"/>
        <end position="477"/>
    </location>
</feature>
<keyword evidence="5" id="KW-0046">Antibiotic resistance</keyword>
<dbReference type="GO" id="GO:0046677">
    <property type="term" value="P:response to antibiotic"/>
    <property type="evidence" value="ECO:0007669"/>
    <property type="project" value="UniProtKB-KW"/>
</dbReference>
<organism evidence="9 10">
    <name type="scientific">Kitasatospora viridis</name>
    <dbReference type="NCBI Taxonomy" id="281105"/>
    <lineage>
        <taxon>Bacteria</taxon>
        <taxon>Bacillati</taxon>
        <taxon>Actinomycetota</taxon>
        <taxon>Actinomycetes</taxon>
        <taxon>Kitasatosporales</taxon>
        <taxon>Streptomycetaceae</taxon>
        <taxon>Kitasatospora</taxon>
    </lineage>
</organism>
<evidence type="ECO:0000313" key="10">
    <source>
        <dbReference type="Proteomes" id="UP000317940"/>
    </source>
</evidence>
<evidence type="ECO:0000259" key="8">
    <source>
        <dbReference type="PROSITE" id="PS50850"/>
    </source>
</evidence>
<feature type="transmembrane region" description="Helical" evidence="7">
    <location>
        <begin position="288"/>
        <end position="312"/>
    </location>
</feature>
<feature type="transmembrane region" description="Helical" evidence="7">
    <location>
        <begin position="64"/>
        <end position="84"/>
    </location>
</feature>
<feature type="transmembrane region" description="Helical" evidence="7">
    <location>
        <begin position="386"/>
        <end position="408"/>
    </location>
</feature>
<feature type="transmembrane region" description="Helical" evidence="7">
    <location>
        <begin position="324"/>
        <end position="344"/>
    </location>
</feature>
<evidence type="ECO:0000256" key="2">
    <source>
        <dbReference type="ARBA" id="ARBA00022692"/>
    </source>
</evidence>
<feature type="transmembrane region" description="Helical" evidence="7">
    <location>
        <begin position="246"/>
        <end position="267"/>
    </location>
</feature>
<protein>
    <submittedName>
        <fullName evidence="9">MFS transporter</fullName>
    </submittedName>
</protein>
<evidence type="ECO:0000256" key="3">
    <source>
        <dbReference type="ARBA" id="ARBA00022989"/>
    </source>
</evidence>
<evidence type="ECO:0000256" key="1">
    <source>
        <dbReference type="ARBA" id="ARBA00004651"/>
    </source>
</evidence>
<dbReference type="GO" id="GO:0005886">
    <property type="term" value="C:plasma membrane"/>
    <property type="evidence" value="ECO:0007669"/>
    <property type="project" value="UniProtKB-SubCell"/>
</dbReference>